<dbReference type="GO" id="GO:0016887">
    <property type="term" value="F:ATP hydrolysis activity"/>
    <property type="evidence" value="ECO:0007669"/>
    <property type="project" value="InterPro"/>
</dbReference>
<feature type="transmembrane region" description="Helical" evidence="8">
    <location>
        <begin position="46"/>
        <end position="74"/>
    </location>
</feature>
<evidence type="ECO:0000313" key="11">
    <source>
        <dbReference type="EMBL" id="PZG08796.1"/>
    </source>
</evidence>
<comment type="caution">
    <text evidence="11">The sequence shown here is derived from an EMBL/GenBank/DDBJ whole genome shotgun (WGS) entry which is preliminary data.</text>
</comment>
<protein>
    <submittedName>
        <fullName evidence="11">ABC transporter</fullName>
    </submittedName>
</protein>
<dbReference type="OrthoDB" id="9806127at2"/>
<feature type="transmembrane region" description="Helical" evidence="8">
    <location>
        <begin position="959"/>
        <end position="985"/>
    </location>
</feature>
<dbReference type="Pfam" id="PF00664">
    <property type="entry name" value="ABC_membrane"/>
    <property type="match status" value="1"/>
</dbReference>
<dbReference type="Gene3D" id="1.20.1560.10">
    <property type="entry name" value="ABC transporter type 1, transmembrane domain"/>
    <property type="match status" value="2"/>
</dbReference>
<dbReference type="SUPFAM" id="SSF52540">
    <property type="entry name" value="P-loop containing nucleoside triphosphate hydrolases"/>
    <property type="match status" value="2"/>
</dbReference>
<dbReference type="InterPro" id="IPR011527">
    <property type="entry name" value="ABC1_TM_dom"/>
</dbReference>
<dbReference type="CDD" id="cd03228">
    <property type="entry name" value="ABCC_MRP_Like"/>
    <property type="match status" value="1"/>
</dbReference>
<organism evidence="11 12">
    <name type="scientific">Micromonospora craterilacus</name>
    <dbReference type="NCBI Taxonomy" id="1655439"/>
    <lineage>
        <taxon>Bacteria</taxon>
        <taxon>Bacillati</taxon>
        <taxon>Actinomycetota</taxon>
        <taxon>Actinomycetes</taxon>
        <taxon>Micromonosporales</taxon>
        <taxon>Micromonosporaceae</taxon>
        <taxon>Micromonospora</taxon>
    </lineage>
</organism>
<feature type="compositionally biased region" description="Low complexity" evidence="7">
    <location>
        <begin position="640"/>
        <end position="659"/>
    </location>
</feature>
<comment type="subcellular location">
    <subcellularLocation>
        <location evidence="1">Cell membrane</location>
        <topology evidence="1">Multi-pass membrane protein</topology>
    </subcellularLocation>
</comment>
<evidence type="ECO:0000256" key="7">
    <source>
        <dbReference type="SAM" id="MobiDB-lite"/>
    </source>
</evidence>
<dbReference type="RefSeq" id="WP_111218825.1">
    <property type="nucleotide sequence ID" value="NZ_POTY01000285.1"/>
</dbReference>
<dbReference type="InterPro" id="IPR039421">
    <property type="entry name" value="Type_1_exporter"/>
</dbReference>
<sequence>MRLLRDLWVTSPRRMTLVVVLIVLGGIGQAATAALAGPVLVHRSVGFFALLAAALVAAVISDLVVSLVMAGVTADWAADLRRRLCRVAMGQPVPALETTPVGEMLDRIDGDVYDVASGVRGPGVRLAQALAVGLLSTLVALTVWWPAGVGMLLLTVLLVFTLRRPAARIAPARMKEEAAWSDLAAVMEESIHGQDDVRTSLARPYVVRLYAVRAAEVLRRGLRVWRMSAQVNTVAAAVTRVGIALVVLGGAWALATGRVDAARLTAIWLLALSMGMTVEHVSRMVPEVQYALGAWGRVQLLQGSPQEPTGGAAPIDGDLVIRDLTYRYPASGPDSDRGPALRDINLTFARGRSYALVGRTGSGKSTLAKMLTRAVDVPPGTVLLGGRDVLDLDVEQLRRWVAVVPQRTEILAGTLAENVALFDPELLDAAVQALHELGLAGWIAELPAGLDTRLGEGGHVLSAGQEQLVAFARILVRDPHVVILDEATARLDPVTETRVQQATERLLRDRIGIVIAHRLSSVSRCDEVVVLADGAVVEAAPLARSRRFAELLAASHAGAYGGDAPVDLLAGSGADWVGGEPALVGANPASATIAASPAGATIAASPAGATIAASPGSVAGAVVDGSPAFGPVAGGDRTGPPAGADRPAPAEPAGRPDAAQGSAAEGDPAPVVGPEPIEPADGREVGAREVGVREPAGRTATGPPGGDRRPASRARTLREIFRLCSNDPRYGMAAVGVFAVLAVFGLDGPVLAWLWTDLIDGTGDPWLPALGIAVGLVLAIPAHYWTYLWFPAWWVRQMLRISLRLVHGQTGPRRVSRHTPAEVVAQGGDTERVVQLADNLFDQMVGLILLVAMNLITGSVVPGLFFLGTMVLSGLAATAFGPRLERAARDTVAARAAFATALVSTLSAARTVKLAGATRPVLTHLADLDAVRSDRQRREITVQVWARSTPAVASGLLPIGVWALFLAGGLSAGAALVAVATLGAARWFAWTTASLISQVPSARVWTRRTAQMAGMEVYSARVPGVDLTAGTAPAPPVAPRTPLRRLELAGFGVRHTDGITAVRDVDLTVERGQLVLLVGPVGSGKSSLLRALAGIAPHTGELTWNGEPVNEPELFLRPNQVGYVGQLPRVLSGTVADNITLGHQVDAGHAVTTAQLEHDLVGTGSGLGLLIGHKGTRLSGGQLQRLALARALAPRTELLVADDISSALDVTTELALWQALRERGVTVVGSTSKRAALVRADHVVVLTGGTVMAQGPWRDLEQRWGHLAG</sequence>
<dbReference type="Gene3D" id="3.40.50.300">
    <property type="entry name" value="P-loop containing nucleotide triphosphate hydrolases"/>
    <property type="match status" value="2"/>
</dbReference>
<evidence type="ECO:0000259" key="10">
    <source>
        <dbReference type="PROSITE" id="PS50929"/>
    </source>
</evidence>
<dbReference type="Proteomes" id="UP000248924">
    <property type="component" value="Unassembled WGS sequence"/>
</dbReference>
<dbReference type="PANTHER" id="PTHR24221">
    <property type="entry name" value="ATP-BINDING CASSETTE SUB-FAMILY B"/>
    <property type="match status" value="1"/>
</dbReference>
<dbReference type="GO" id="GO:0005886">
    <property type="term" value="C:plasma membrane"/>
    <property type="evidence" value="ECO:0007669"/>
    <property type="project" value="UniProtKB-SubCell"/>
</dbReference>
<feature type="domain" description="ABC transmembrane type-1" evidence="10">
    <location>
        <begin position="17"/>
        <end position="289"/>
    </location>
</feature>
<feature type="domain" description="ABC transmembrane type-1" evidence="10">
    <location>
        <begin position="840"/>
        <end position="1001"/>
    </location>
</feature>
<dbReference type="SMART" id="SM00382">
    <property type="entry name" value="AAA"/>
    <property type="match status" value="2"/>
</dbReference>
<dbReference type="GO" id="GO:0034040">
    <property type="term" value="F:ATPase-coupled lipid transmembrane transporter activity"/>
    <property type="evidence" value="ECO:0007669"/>
    <property type="project" value="TreeGrafter"/>
</dbReference>
<dbReference type="InterPro" id="IPR003593">
    <property type="entry name" value="AAA+_ATPase"/>
</dbReference>
<keyword evidence="6 8" id="KW-0472">Membrane</keyword>
<evidence type="ECO:0000256" key="4">
    <source>
        <dbReference type="ARBA" id="ARBA00022840"/>
    </source>
</evidence>
<keyword evidence="3" id="KW-0547">Nucleotide-binding</keyword>
<evidence type="ECO:0000256" key="1">
    <source>
        <dbReference type="ARBA" id="ARBA00004651"/>
    </source>
</evidence>
<dbReference type="InterPro" id="IPR003439">
    <property type="entry name" value="ABC_transporter-like_ATP-bd"/>
</dbReference>
<dbReference type="AlphaFoldDB" id="A0A2W2D9Y7"/>
<dbReference type="InterPro" id="IPR017871">
    <property type="entry name" value="ABC_transporter-like_CS"/>
</dbReference>
<feature type="region of interest" description="Disordered" evidence="7">
    <location>
        <begin position="629"/>
        <end position="712"/>
    </location>
</feature>
<dbReference type="GO" id="GO:0140359">
    <property type="term" value="F:ABC-type transporter activity"/>
    <property type="evidence" value="ECO:0007669"/>
    <property type="project" value="InterPro"/>
</dbReference>
<evidence type="ECO:0000259" key="9">
    <source>
        <dbReference type="PROSITE" id="PS50893"/>
    </source>
</evidence>
<keyword evidence="12" id="KW-1185">Reference proteome</keyword>
<feature type="transmembrane region" description="Helical" evidence="8">
    <location>
        <begin position="730"/>
        <end position="754"/>
    </location>
</feature>
<name>A0A2W2D9Y7_9ACTN</name>
<feature type="domain" description="ABC transporter" evidence="9">
    <location>
        <begin position="319"/>
        <end position="558"/>
    </location>
</feature>
<dbReference type="GO" id="GO:0005524">
    <property type="term" value="F:ATP binding"/>
    <property type="evidence" value="ECO:0007669"/>
    <property type="project" value="UniProtKB-KW"/>
</dbReference>
<feature type="domain" description="ABC transporter" evidence="9">
    <location>
        <begin position="1043"/>
        <end position="1269"/>
    </location>
</feature>
<dbReference type="Pfam" id="PF00005">
    <property type="entry name" value="ABC_tran"/>
    <property type="match status" value="2"/>
</dbReference>
<keyword evidence="2 8" id="KW-0812">Transmembrane</keyword>
<dbReference type="SUPFAM" id="SSF90123">
    <property type="entry name" value="ABC transporter transmembrane region"/>
    <property type="match status" value="2"/>
</dbReference>
<accession>A0A2W2D9Y7</accession>
<proteinExistence type="predicted"/>
<dbReference type="PROSITE" id="PS00211">
    <property type="entry name" value="ABC_TRANSPORTER_1"/>
    <property type="match status" value="1"/>
</dbReference>
<evidence type="ECO:0000256" key="2">
    <source>
        <dbReference type="ARBA" id="ARBA00022692"/>
    </source>
</evidence>
<reference evidence="11 12" key="1">
    <citation type="submission" date="2018-01" db="EMBL/GenBank/DDBJ databases">
        <title>Draft genome sequence of Jishengella sp. NA12.</title>
        <authorList>
            <person name="Sahin N."/>
            <person name="Ay H."/>
            <person name="Saygin H."/>
        </authorList>
    </citation>
    <scope>NUCLEOTIDE SEQUENCE [LARGE SCALE GENOMIC DNA]</scope>
    <source>
        <strain evidence="11 12">NA12</strain>
    </source>
</reference>
<evidence type="ECO:0000256" key="5">
    <source>
        <dbReference type="ARBA" id="ARBA00022989"/>
    </source>
</evidence>
<gene>
    <name evidence="11" type="ORF">C1I95_29680</name>
</gene>
<feature type="transmembrane region" description="Helical" evidence="8">
    <location>
        <begin position="766"/>
        <end position="790"/>
    </location>
</feature>
<feature type="transmembrane region" description="Helical" evidence="8">
    <location>
        <begin position="229"/>
        <end position="255"/>
    </location>
</feature>
<dbReference type="PANTHER" id="PTHR24221:SF654">
    <property type="entry name" value="ATP-BINDING CASSETTE SUB-FAMILY B MEMBER 6"/>
    <property type="match status" value="1"/>
</dbReference>
<feature type="transmembrane region" description="Helical" evidence="8">
    <location>
        <begin position="840"/>
        <end position="857"/>
    </location>
</feature>
<keyword evidence="4" id="KW-0067">ATP-binding</keyword>
<feature type="transmembrane region" description="Helical" evidence="8">
    <location>
        <begin position="261"/>
        <end position="278"/>
    </location>
</feature>
<dbReference type="InterPro" id="IPR027417">
    <property type="entry name" value="P-loop_NTPase"/>
</dbReference>
<dbReference type="EMBL" id="POTY01000285">
    <property type="protein sequence ID" value="PZG08796.1"/>
    <property type="molecule type" value="Genomic_DNA"/>
</dbReference>
<feature type="compositionally biased region" description="Basic and acidic residues" evidence="7">
    <location>
        <begin position="680"/>
        <end position="696"/>
    </location>
</feature>
<dbReference type="PROSITE" id="PS50893">
    <property type="entry name" value="ABC_TRANSPORTER_2"/>
    <property type="match status" value="2"/>
</dbReference>
<evidence type="ECO:0000256" key="3">
    <source>
        <dbReference type="ARBA" id="ARBA00022741"/>
    </source>
</evidence>
<dbReference type="InterPro" id="IPR036640">
    <property type="entry name" value="ABC1_TM_sf"/>
</dbReference>
<evidence type="ECO:0000256" key="6">
    <source>
        <dbReference type="ARBA" id="ARBA00023136"/>
    </source>
</evidence>
<keyword evidence="5 8" id="KW-1133">Transmembrane helix</keyword>
<evidence type="ECO:0000313" key="12">
    <source>
        <dbReference type="Proteomes" id="UP000248924"/>
    </source>
</evidence>
<evidence type="ECO:0000256" key="8">
    <source>
        <dbReference type="SAM" id="Phobius"/>
    </source>
</evidence>
<dbReference type="PROSITE" id="PS50929">
    <property type="entry name" value="ABC_TM1F"/>
    <property type="match status" value="2"/>
</dbReference>